<dbReference type="InterPro" id="IPR027396">
    <property type="entry name" value="DsrEFH-like"/>
</dbReference>
<dbReference type="eggNOG" id="COG1553">
    <property type="taxonomic scope" value="Bacteria"/>
</dbReference>
<keyword evidence="2" id="KW-1185">Reference proteome</keyword>
<organism evidence="1 2">
    <name type="scientific">Crocosphaera chwakensis CCY0110</name>
    <dbReference type="NCBI Taxonomy" id="391612"/>
    <lineage>
        <taxon>Bacteria</taxon>
        <taxon>Bacillati</taxon>
        <taxon>Cyanobacteriota</taxon>
        <taxon>Cyanophyceae</taxon>
        <taxon>Oscillatoriophycideae</taxon>
        <taxon>Chroococcales</taxon>
        <taxon>Aphanothecaceae</taxon>
        <taxon>Crocosphaera</taxon>
        <taxon>Crocosphaera chwakensis</taxon>
    </lineage>
</organism>
<dbReference type="Gene3D" id="3.40.1260.10">
    <property type="entry name" value="DsrEFH-like"/>
    <property type="match status" value="1"/>
</dbReference>
<dbReference type="RefSeq" id="WP_008275966.1">
    <property type="nucleotide sequence ID" value="NZ_AAXW01000018.1"/>
</dbReference>
<evidence type="ECO:0000313" key="1">
    <source>
        <dbReference type="EMBL" id="EAZ90961.1"/>
    </source>
</evidence>
<gene>
    <name evidence="1" type="ORF">CY0110_21275</name>
</gene>
<name>A3IRF9_9CHRO</name>
<protein>
    <submittedName>
        <fullName evidence="1">Iron-sulfur binding domain protein</fullName>
    </submittedName>
</protein>
<sequence>MSKTVLSFLLMDGPFEQARTTTAFRMIDAALEKGYDVKVFTYEGGVSLAFAHQKPHANSVHGRTFDEENHPLTKDWITALFDKAKNKGCELEWVNCGLCVDERGVNDAVEGCRRGAPKDFWEWSKEANGTLVIGTK</sequence>
<dbReference type="EMBL" id="AAXW01000018">
    <property type="protein sequence ID" value="EAZ90961.1"/>
    <property type="molecule type" value="Genomic_DNA"/>
</dbReference>
<dbReference type="Proteomes" id="UP000003781">
    <property type="component" value="Unassembled WGS sequence"/>
</dbReference>
<comment type="caution">
    <text evidence="1">The sequence shown here is derived from an EMBL/GenBank/DDBJ whole genome shotgun (WGS) entry which is preliminary data.</text>
</comment>
<proteinExistence type="predicted"/>
<dbReference type="InterPro" id="IPR003787">
    <property type="entry name" value="Sulphur_relay_DsrE/F-like"/>
</dbReference>
<evidence type="ECO:0000313" key="2">
    <source>
        <dbReference type="Proteomes" id="UP000003781"/>
    </source>
</evidence>
<dbReference type="SUPFAM" id="SSF75169">
    <property type="entry name" value="DsrEFH-like"/>
    <property type="match status" value="1"/>
</dbReference>
<reference evidence="1 2" key="1">
    <citation type="submission" date="2007-03" db="EMBL/GenBank/DDBJ databases">
        <authorList>
            <person name="Stal L."/>
            <person name="Ferriera S."/>
            <person name="Johnson J."/>
            <person name="Kravitz S."/>
            <person name="Beeson K."/>
            <person name="Sutton G."/>
            <person name="Rogers Y.-H."/>
            <person name="Friedman R."/>
            <person name="Frazier M."/>
            <person name="Venter J.C."/>
        </authorList>
    </citation>
    <scope>NUCLEOTIDE SEQUENCE [LARGE SCALE GENOMIC DNA]</scope>
    <source>
        <strain evidence="1 2">CCY0110</strain>
    </source>
</reference>
<accession>A3IRF9</accession>
<dbReference type="AlphaFoldDB" id="A3IRF9"/>
<dbReference type="Pfam" id="PF02635">
    <property type="entry name" value="DsrE"/>
    <property type="match status" value="1"/>
</dbReference>
<dbReference type="OrthoDB" id="8536028at2"/>